<protein>
    <recommendedName>
        <fullName evidence="2">Casein kinase II subunit beta</fullName>
        <shortName evidence="2">CK II beta</shortName>
    </recommendedName>
</protein>
<dbReference type="FunFam" id="2.20.25.20:FF:000001">
    <property type="entry name" value="Casein kinase II subunit beta"/>
    <property type="match status" value="1"/>
</dbReference>
<comment type="subunit">
    <text evidence="2">Tetramer of two alpha and two beta subunits.</text>
</comment>
<reference evidence="3 4" key="1">
    <citation type="submission" date="2015-02" db="EMBL/GenBank/DDBJ databases">
        <authorList>
            <person name="Chooi Y.-H."/>
        </authorList>
    </citation>
    <scope>NUCLEOTIDE SEQUENCE [LARGE SCALE GENOMIC DNA]</scope>
    <source>
        <strain evidence="3">E3</strain>
    </source>
</reference>
<dbReference type="STRING" id="37360.A0A0G4J4S5"/>
<dbReference type="PRINTS" id="PR00472">
    <property type="entry name" value="CASNKINASEII"/>
</dbReference>
<dbReference type="InterPro" id="IPR000704">
    <property type="entry name" value="Casein_kinase_II_reg-sub"/>
</dbReference>
<dbReference type="EMBL" id="CDSF01000122">
    <property type="protein sequence ID" value="CEP02271.1"/>
    <property type="molecule type" value="Genomic_DNA"/>
</dbReference>
<dbReference type="PANTHER" id="PTHR11740:SF0">
    <property type="entry name" value="CASEIN KINASE II SUBUNIT BETA"/>
    <property type="match status" value="1"/>
</dbReference>
<dbReference type="SUPFAM" id="SSF57798">
    <property type="entry name" value="Casein kinase II beta subunit"/>
    <property type="match status" value="1"/>
</dbReference>
<evidence type="ECO:0000313" key="4">
    <source>
        <dbReference type="Proteomes" id="UP000039324"/>
    </source>
</evidence>
<evidence type="ECO:0000256" key="2">
    <source>
        <dbReference type="RuleBase" id="RU361268"/>
    </source>
</evidence>
<proteinExistence type="inferred from homology"/>
<dbReference type="Gene3D" id="1.10.1820.10">
    <property type="entry name" value="protein kinase ck2 holoenzyme, chain C, domain 1"/>
    <property type="match status" value="1"/>
</dbReference>
<sequence>MRGIGRPMVGMAHIGQEKNQVDSSEPEEEEEEEEYAWVSYFCSLKGNEFFCQVDDDYIHDGFNLMGLSSQIPYYEFALDIILDVDYDDENLTEEQQEMIESEAENLYGLIHARYILTSRGLAAMLEKYKAYQFGRCPRVACSGQPLLPIGLYDTPDKAPVKLYCAKCNDIYSPRSHRAENVDGAYFGTSFAHLFYLVYPELRPEPVTEPYIPRVFGFRLHSSWWEKSMQYRQEKDKVVMGPIASAPR</sequence>
<dbReference type="InterPro" id="IPR016149">
    <property type="entry name" value="Casein_kin_II_reg-sub_N"/>
</dbReference>
<dbReference type="OMA" id="DADFGRC"/>
<evidence type="ECO:0000313" key="3">
    <source>
        <dbReference type="EMBL" id="CEP02271.1"/>
    </source>
</evidence>
<dbReference type="GO" id="GO:0005737">
    <property type="term" value="C:cytoplasm"/>
    <property type="evidence" value="ECO:0007669"/>
    <property type="project" value="TreeGrafter"/>
</dbReference>
<dbReference type="GO" id="GO:0005956">
    <property type="term" value="C:protein kinase CK2 complex"/>
    <property type="evidence" value="ECO:0007669"/>
    <property type="project" value="UniProtKB-UniRule"/>
</dbReference>
<dbReference type="InterPro" id="IPR035991">
    <property type="entry name" value="Casein_kinase_II_beta-like"/>
</dbReference>
<dbReference type="AlphaFoldDB" id="A0A0G4J4S5"/>
<evidence type="ECO:0000256" key="1">
    <source>
        <dbReference type="ARBA" id="ARBA00006941"/>
    </source>
</evidence>
<organism evidence="3 4">
    <name type="scientific">Plasmodiophora brassicae</name>
    <name type="common">Clubroot disease agent</name>
    <dbReference type="NCBI Taxonomy" id="37360"/>
    <lineage>
        <taxon>Eukaryota</taxon>
        <taxon>Sar</taxon>
        <taxon>Rhizaria</taxon>
        <taxon>Endomyxa</taxon>
        <taxon>Phytomyxea</taxon>
        <taxon>Plasmodiophorida</taxon>
        <taxon>Plasmodiophoridae</taxon>
        <taxon>Plasmodiophora</taxon>
    </lineage>
</organism>
<dbReference type="Proteomes" id="UP000039324">
    <property type="component" value="Unassembled WGS sequence"/>
</dbReference>
<comment type="similarity">
    <text evidence="1 2">Belongs to the casein kinase 2 subunit beta family.</text>
</comment>
<accession>A0A0G4J4S5</accession>
<dbReference type="OrthoDB" id="3971593at2759"/>
<dbReference type="Gene3D" id="2.20.25.20">
    <property type="match status" value="1"/>
</dbReference>
<dbReference type="SMART" id="SM01085">
    <property type="entry name" value="CK_II_beta"/>
    <property type="match status" value="1"/>
</dbReference>
<keyword evidence="4" id="KW-1185">Reference proteome</keyword>
<dbReference type="FunFam" id="1.10.1820.10:FF:000005">
    <property type="entry name" value="Casein kinase II subunit beta"/>
    <property type="match status" value="1"/>
</dbReference>
<dbReference type="Pfam" id="PF01214">
    <property type="entry name" value="CK_II_beta"/>
    <property type="match status" value="1"/>
</dbReference>
<dbReference type="PROSITE" id="PS01101">
    <property type="entry name" value="CK2_BETA"/>
    <property type="match status" value="1"/>
</dbReference>
<dbReference type="PANTHER" id="PTHR11740">
    <property type="entry name" value="CASEIN KINASE II SUBUNIT BETA"/>
    <property type="match status" value="1"/>
</dbReference>
<gene>
    <name evidence="3" type="ORF">PBRA_002536</name>
</gene>
<dbReference type="GO" id="GO:0019887">
    <property type="term" value="F:protein kinase regulator activity"/>
    <property type="evidence" value="ECO:0007669"/>
    <property type="project" value="InterPro"/>
</dbReference>
<name>A0A0G4J4S5_PLABS</name>